<keyword evidence="1" id="KW-0812">Transmembrane</keyword>
<dbReference type="Proteomes" id="UP000048926">
    <property type="component" value="Unassembled WGS sequence"/>
</dbReference>
<sequence>MATKSDKKQNNKKERGINIIGAASCVTALLGGVVLTYFAVDAIHDELEKR</sequence>
<proteinExistence type="predicted"/>
<keyword evidence="1" id="KW-0472">Membrane</keyword>
<evidence type="ECO:0000313" key="3">
    <source>
        <dbReference type="Proteomes" id="UP000048926"/>
    </source>
</evidence>
<organism evidence="2 3">
    <name type="scientific">Roseibium aggregatum</name>
    <dbReference type="NCBI Taxonomy" id="187304"/>
    <lineage>
        <taxon>Bacteria</taxon>
        <taxon>Pseudomonadati</taxon>
        <taxon>Pseudomonadota</taxon>
        <taxon>Alphaproteobacteria</taxon>
        <taxon>Hyphomicrobiales</taxon>
        <taxon>Stappiaceae</taxon>
        <taxon>Roseibium</taxon>
    </lineage>
</organism>
<dbReference type="EMBL" id="CXST01000018">
    <property type="protein sequence ID" value="CTQ47721.1"/>
    <property type="molecule type" value="Genomic_DNA"/>
</dbReference>
<keyword evidence="3" id="KW-1185">Reference proteome</keyword>
<evidence type="ECO:0000256" key="1">
    <source>
        <dbReference type="SAM" id="Phobius"/>
    </source>
</evidence>
<protein>
    <submittedName>
        <fullName evidence="2">Uncharacterized protein</fullName>
    </submittedName>
</protein>
<feature type="transmembrane region" description="Helical" evidence="1">
    <location>
        <begin position="20"/>
        <end position="40"/>
    </location>
</feature>
<keyword evidence="1" id="KW-1133">Transmembrane helix</keyword>
<dbReference type="RefSeq" id="WP_187306654.1">
    <property type="nucleotide sequence ID" value="NZ_CXST01000018.1"/>
</dbReference>
<gene>
    <name evidence="2" type="ORF">LAL4801_06190</name>
</gene>
<reference evidence="3" key="1">
    <citation type="submission" date="2015-07" db="EMBL/GenBank/DDBJ databases">
        <authorList>
            <person name="Rodrigo-Torres Lidia"/>
            <person name="Arahal R.David."/>
        </authorList>
    </citation>
    <scope>NUCLEOTIDE SEQUENCE [LARGE SCALE GENOMIC DNA]</scope>
    <source>
        <strain evidence="3">CECT 4801</strain>
    </source>
</reference>
<accession>A0A0M6YFD2</accession>
<dbReference type="AlphaFoldDB" id="A0A0M6YFD2"/>
<name>A0A0M6YFD2_9HYPH</name>
<evidence type="ECO:0000313" key="2">
    <source>
        <dbReference type="EMBL" id="CTQ47721.1"/>
    </source>
</evidence>